<protein>
    <submittedName>
        <fullName evidence="1">Uncharacterized protein</fullName>
    </submittedName>
</protein>
<evidence type="ECO:0000313" key="2">
    <source>
        <dbReference type="Proteomes" id="UP000294028"/>
    </source>
</evidence>
<reference evidence="1 2" key="1">
    <citation type="submission" date="2018-12" db="EMBL/GenBank/DDBJ databases">
        <title>Genome analysis provides insights into bioremediation potentialities of Halogeometricum borinquense strain N11.</title>
        <authorList>
            <person name="Najjari A."/>
            <person name="Youssef N."/>
            <person name="Fhoula I."/>
            <person name="Ben Dhia O."/>
            <person name="Mahjoubi M."/>
            <person name="Ouzari H.I."/>
            <person name="Cherif A."/>
        </authorList>
    </citation>
    <scope>NUCLEOTIDE SEQUENCE [LARGE SCALE GENOMIC DNA]</scope>
    <source>
        <strain evidence="1 2">N11</strain>
    </source>
</reference>
<dbReference type="Proteomes" id="UP000294028">
    <property type="component" value="Unassembled WGS sequence"/>
</dbReference>
<organism evidence="1 2">
    <name type="scientific">Halogeometricum borinquense</name>
    <dbReference type="NCBI Taxonomy" id="60847"/>
    <lineage>
        <taxon>Archaea</taxon>
        <taxon>Methanobacteriati</taxon>
        <taxon>Methanobacteriota</taxon>
        <taxon>Stenosarchaea group</taxon>
        <taxon>Halobacteria</taxon>
        <taxon>Halobacteriales</taxon>
        <taxon>Haloferacaceae</taxon>
        <taxon>Halogeometricum</taxon>
    </lineage>
</organism>
<proteinExistence type="predicted"/>
<dbReference type="AlphaFoldDB" id="A0A482T0C1"/>
<comment type="caution">
    <text evidence="1">The sequence shown here is derived from an EMBL/GenBank/DDBJ whole genome shotgun (WGS) entry which is preliminary data.</text>
</comment>
<evidence type="ECO:0000313" key="1">
    <source>
        <dbReference type="EMBL" id="RYJ08336.1"/>
    </source>
</evidence>
<accession>A0A482T0C1</accession>
<dbReference type="EMBL" id="RZHH01000003">
    <property type="protein sequence ID" value="RYJ08336.1"/>
    <property type="molecule type" value="Genomic_DNA"/>
</dbReference>
<name>A0A482T0C1_9EURY</name>
<gene>
    <name evidence="1" type="ORF">ELS19_17445</name>
</gene>
<sequence length="208" mass="22250">MVTRLNNCVLEIDARLDGAQRTGIFELAKNYNCTGDINKSFAVNPADEVLNRALNRPSDGSPDDIRQPYIIDAGGGKVPYKIRATLSETTHNGEYLQMGNTGDETTLTALDATGAGPRTQADVLSRYIEQATTDSLNPATLHLGHYHDGTYTTDGEPGLFGEPRAVYIPNGPHVVEAADEASSVEISLTCVPVGSLEPAGALTEQEEF</sequence>
<dbReference type="RefSeq" id="WP_129786222.1">
    <property type="nucleotide sequence ID" value="NZ_RZHH01000003.1"/>
</dbReference>